<keyword evidence="3 5" id="KW-1133">Transmembrane helix</keyword>
<sequence length="391" mass="44954">MAEVDTEIPIFKFEKFLPLYPLPLRLATLLIYGIWLYGINLRVFNRLNLDTAALLHHPSTPNHTSVFRLAAVLSIVLATSTALYWAATHFGNTERALQYFALPNGTLLLIILLAFILPNRTLFPKQLWPSGRSRARNTLGRVCWGGLAPDGNGRFGDILMADALTSYSRPLMETYLSFRLFFTSADTVKAAAGGVNRNIDPWLCTLIFCWPFLMRMRQCHVANQPGNLLKYAASVTALIMATIASIDKGDLWAQVGLPISALVATFYSFYWDVAYDWDLELFSYSAWGDSNYPHGLRPTLLFAPWKYYAMILLDLLLRLVWMMRFLAPHFYGTEPGFFFVEILEITRRFLWTFFRVETEHLRKVRVGMQEVEMRERGVYDYEHDQEDGIVR</sequence>
<evidence type="ECO:0000313" key="8">
    <source>
        <dbReference type="Proteomes" id="UP001310890"/>
    </source>
</evidence>
<dbReference type="Pfam" id="PF03124">
    <property type="entry name" value="EXS"/>
    <property type="match status" value="1"/>
</dbReference>
<feature type="domain" description="EXS" evidence="6">
    <location>
        <begin position="185"/>
        <end position="387"/>
    </location>
</feature>
<feature type="transmembrane region" description="Helical" evidence="5">
    <location>
        <begin position="305"/>
        <end position="321"/>
    </location>
</feature>
<organism evidence="7 8">
    <name type="scientific">Meristemomyces frigidus</name>
    <dbReference type="NCBI Taxonomy" id="1508187"/>
    <lineage>
        <taxon>Eukaryota</taxon>
        <taxon>Fungi</taxon>
        <taxon>Dikarya</taxon>
        <taxon>Ascomycota</taxon>
        <taxon>Pezizomycotina</taxon>
        <taxon>Dothideomycetes</taxon>
        <taxon>Dothideomycetidae</taxon>
        <taxon>Mycosphaerellales</taxon>
        <taxon>Teratosphaeriaceae</taxon>
        <taxon>Meristemomyces</taxon>
    </lineage>
</organism>
<feature type="transmembrane region" description="Helical" evidence="5">
    <location>
        <begin position="65"/>
        <end position="87"/>
    </location>
</feature>
<dbReference type="AlphaFoldDB" id="A0AAN7YGK2"/>
<dbReference type="PANTHER" id="PTHR10783:SF46">
    <property type="entry name" value="PROTEIN ERD1 HOMOLOG 2"/>
    <property type="match status" value="1"/>
</dbReference>
<name>A0AAN7YGK2_9PEZI</name>
<protein>
    <recommendedName>
        <fullName evidence="6">EXS domain-containing protein</fullName>
    </recommendedName>
</protein>
<dbReference type="GO" id="GO:0005737">
    <property type="term" value="C:cytoplasm"/>
    <property type="evidence" value="ECO:0007669"/>
    <property type="project" value="TreeGrafter"/>
</dbReference>
<keyword evidence="4 5" id="KW-0472">Membrane</keyword>
<dbReference type="GO" id="GO:0016020">
    <property type="term" value="C:membrane"/>
    <property type="evidence" value="ECO:0007669"/>
    <property type="project" value="UniProtKB-SubCell"/>
</dbReference>
<evidence type="ECO:0000256" key="4">
    <source>
        <dbReference type="ARBA" id="ARBA00023136"/>
    </source>
</evidence>
<dbReference type="PROSITE" id="PS51380">
    <property type="entry name" value="EXS"/>
    <property type="match status" value="1"/>
</dbReference>
<evidence type="ECO:0000256" key="1">
    <source>
        <dbReference type="ARBA" id="ARBA00004141"/>
    </source>
</evidence>
<feature type="transmembrane region" description="Helical" evidence="5">
    <location>
        <begin position="22"/>
        <end position="44"/>
    </location>
</feature>
<gene>
    <name evidence="7" type="ORF">LTR62_003725</name>
</gene>
<dbReference type="Proteomes" id="UP001310890">
    <property type="component" value="Unassembled WGS sequence"/>
</dbReference>
<evidence type="ECO:0000313" key="7">
    <source>
        <dbReference type="EMBL" id="KAK5112903.1"/>
    </source>
</evidence>
<comment type="subcellular location">
    <subcellularLocation>
        <location evidence="1">Membrane</location>
        <topology evidence="1">Multi-pass membrane protein</topology>
    </subcellularLocation>
</comment>
<keyword evidence="2 5" id="KW-0812">Transmembrane</keyword>
<evidence type="ECO:0000256" key="5">
    <source>
        <dbReference type="SAM" id="Phobius"/>
    </source>
</evidence>
<dbReference type="InterPro" id="IPR004342">
    <property type="entry name" value="EXS_C"/>
</dbReference>
<dbReference type="PANTHER" id="PTHR10783">
    <property type="entry name" value="XENOTROPIC AND POLYTROPIC RETROVIRUS RECEPTOR 1-RELATED"/>
    <property type="match status" value="1"/>
</dbReference>
<comment type="caution">
    <text evidence="7">The sequence shown here is derived from an EMBL/GenBank/DDBJ whole genome shotgun (WGS) entry which is preliminary data.</text>
</comment>
<feature type="transmembrane region" description="Helical" evidence="5">
    <location>
        <begin position="99"/>
        <end position="117"/>
    </location>
</feature>
<feature type="transmembrane region" description="Helical" evidence="5">
    <location>
        <begin position="251"/>
        <end position="271"/>
    </location>
</feature>
<evidence type="ECO:0000256" key="3">
    <source>
        <dbReference type="ARBA" id="ARBA00022989"/>
    </source>
</evidence>
<dbReference type="EMBL" id="JAVRRL010000027">
    <property type="protein sequence ID" value="KAK5112903.1"/>
    <property type="molecule type" value="Genomic_DNA"/>
</dbReference>
<evidence type="ECO:0000259" key="6">
    <source>
        <dbReference type="PROSITE" id="PS51380"/>
    </source>
</evidence>
<proteinExistence type="predicted"/>
<accession>A0AAN7YGK2</accession>
<reference evidence="7" key="1">
    <citation type="submission" date="2023-08" db="EMBL/GenBank/DDBJ databases">
        <title>Black Yeasts Isolated from many extreme environments.</title>
        <authorList>
            <person name="Coleine C."/>
            <person name="Stajich J.E."/>
            <person name="Selbmann L."/>
        </authorList>
    </citation>
    <scope>NUCLEOTIDE SEQUENCE</scope>
    <source>
        <strain evidence="7">CCFEE 5401</strain>
    </source>
</reference>
<evidence type="ECO:0000256" key="2">
    <source>
        <dbReference type="ARBA" id="ARBA00022692"/>
    </source>
</evidence>